<dbReference type="Pfam" id="PF01648">
    <property type="entry name" value="ACPS"/>
    <property type="match status" value="1"/>
</dbReference>
<reference evidence="3 4" key="1">
    <citation type="submission" date="2018-08" db="EMBL/GenBank/DDBJ databases">
        <title>A genome reference for cultivated species of the human gut microbiota.</title>
        <authorList>
            <person name="Zou Y."/>
            <person name="Xue W."/>
            <person name="Luo G."/>
        </authorList>
    </citation>
    <scope>NUCLEOTIDE SEQUENCE [LARGE SCALE GENOMIC DNA]</scope>
    <source>
        <strain evidence="3 4">AF24-12</strain>
    </source>
</reference>
<accession>A0A3E5DR10</accession>
<dbReference type="AlphaFoldDB" id="A0A3E5DR10"/>
<keyword evidence="1" id="KW-0808">Transferase</keyword>
<dbReference type="Proteomes" id="UP000283872">
    <property type="component" value="Unassembled WGS sequence"/>
</dbReference>
<protein>
    <submittedName>
        <fullName evidence="3">Siderophore biosynthesis protein</fullName>
    </submittedName>
</protein>
<gene>
    <name evidence="3" type="ORF">DWY11_14990</name>
</gene>
<name>A0A3E5DR10_9BACT</name>
<evidence type="ECO:0000256" key="1">
    <source>
        <dbReference type="ARBA" id="ARBA00022679"/>
    </source>
</evidence>
<dbReference type="GO" id="GO:0008897">
    <property type="term" value="F:holo-[acyl-carrier-protein] synthase activity"/>
    <property type="evidence" value="ECO:0007669"/>
    <property type="project" value="InterPro"/>
</dbReference>
<evidence type="ECO:0000313" key="3">
    <source>
        <dbReference type="EMBL" id="RGS10558.1"/>
    </source>
</evidence>
<dbReference type="SUPFAM" id="SSF56214">
    <property type="entry name" value="4'-phosphopantetheinyl transferase"/>
    <property type="match status" value="2"/>
</dbReference>
<dbReference type="RefSeq" id="WP_117587876.1">
    <property type="nucleotide sequence ID" value="NZ_QRVA01000062.1"/>
</dbReference>
<proteinExistence type="predicted"/>
<evidence type="ECO:0000259" key="2">
    <source>
        <dbReference type="Pfam" id="PF01648"/>
    </source>
</evidence>
<feature type="domain" description="4'-phosphopantetheinyl transferase" evidence="2">
    <location>
        <begin position="115"/>
        <end position="208"/>
    </location>
</feature>
<comment type="caution">
    <text evidence="3">The sequence shown here is derived from an EMBL/GenBank/DDBJ whole genome shotgun (WGS) entry which is preliminary data.</text>
</comment>
<dbReference type="EMBL" id="QRVA01000062">
    <property type="protein sequence ID" value="RGS10558.1"/>
    <property type="molecule type" value="Genomic_DNA"/>
</dbReference>
<dbReference type="GO" id="GO:0000287">
    <property type="term" value="F:magnesium ion binding"/>
    <property type="evidence" value="ECO:0007669"/>
    <property type="project" value="InterPro"/>
</dbReference>
<dbReference type="InterPro" id="IPR008278">
    <property type="entry name" value="4-PPantetheinyl_Trfase_dom"/>
</dbReference>
<dbReference type="InterPro" id="IPR037143">
    <property type="entry name" value="4-PPantetheinyl_Trfase_dom_sf"/>
</dbReference>
<evidence type="ECO:0000313" key="4">
    <source>
        <dbReference type="Proteomes" id="UP000283872"/>
    </source>
</evidence>
<dbReference type="Gene3D" id="3.90.470.20">
    <property type="entry name" value="4'-phosphopantetheinyl transferase domain"/>
    <property type="match status" value="1"/>
</dbReference>
<organism evidence="3 4">
    <name type="scientific">Segatella copri</name>
    <dbReference type="NCBI Taxonomy" id="165179"/>
    <lineage>
        <taxon>Bacteria</taxon>
        <taxon>Pseudomonadati</taxon>
        <taxon>Bacteroidota</taxon>
        <taxon>Bacteroidia</taxon>
        <taxon>Bacteroidales</taxon>
        <taxon>Prevotellaceae</taxon>
        <taxon>Segatella</taxon>
    </lineage>
</organism>
<sequence>MAVVNIREVYPGVSLGLWQMDETVEQLFGQYPHLQAYRSQLGEKYKNDGRKLEFLAIRALMYEMLKTNGASKGLLSHAGDITHNEAGKPLFRGYHISVSHTKGYAALILSKNQEVAVDIEYFSDRVERIASKFLRKDEKAENLDAKLVHWCAKETVFKLFSEENLMFEDMRVKPFDTMADWSCDVENLKSRKMAHVDFELTMEFVLTYAAL</sequence>